<evidence type="ECO:0000256" key="1">
    <source>
        <dbReference type="SAM" id="MobiDB-lite"/>
    </source>
</evidence>
<feature type="compositionally biased region" description="Polar residues" evidence="1">
    <location>
        <begin position="150"/>
        <end position="184"/>
    </location>
</feature>
<feature type="compositionally biased region" description="Polar residues" evidence="1">
    <location>
        <begin position="220"/>
        <end position="235"/>
    </location>
</feature>
<accession>A0A1Y2HN36</accession>
<reference evidence="2 3" key="1">
    <citation type="submission" date="2016-07" db="EMBL/GenBank/DDBJ databases">
        <title>Pervasive Adenine N6-methylation of Active Genes in Fungi.</title>
        <authorList>
            <consortium name="DOE Joint Genome Institute"/>
            <person name="Mondo S.J."/>
            <person name="Dannebaum R.O."/>
            <person name="Kuo R.C."/>
            <person name="Labutti K."/>
            <person name="Haridas S."/>
            <person name="Kuo A."/>
            <person name="Salamov A."/>
            <person name="Ahrendt S.R."/>
            <person name="Lipzen A."/>
            <person name="Sullivan W."/>
            <person name="Andreopoulos W.B."/>
            <person name="Clum A."/>
            <person name="Lindquist E."/>
            <person name="Daum C."/>
            <person name="Ramamoorthy G.K."/>
            <person name="Gryganskyi A."/>
            <person name="Culley D."/>
            <person name="Magnuson J.K."/>
            <person name="James T.Y."/>
            <person name="O'Malley M.A."/>
            <person name="Stajich J.E."/>
            <person name="Spatafora J.W."/>
            <person name="Visel A."/>
            <person name="Grigoriev I.V."/>
        </authorList>
    </citation>
    <scope>NUCLEOTIDE SEQUENCE [LARGE SCALE GENOMIC DNA]</scope>
    <source>
        <strain evidence="2 3">PL171</strain>
    </source>
</reference>
<dbReference type="Proteomes" id="UP000193411">
    <property type="component" value="Unassembled WGS sequence"/>
</dbReference>
<feature type="compositionally biased region" description="Low complexity" evidence="1">
    <location>
        <begin position="61"/>
        <end position="89"/>
    </location>
</feature>
<protein>
    <submittedName>
        <fullName evidence="2">Uncharacterized protein</fullName>
    </submittedName>
</protein>
<name>A0A1Y2HN36_9FUNG</name>
<evidence type="ECO:0000313" key="3">
    <source>
        <dbReference type="Proteomes" id="UP000193411"/>
    </source>
</evidence>
<keyword evidence="3" id="KW-1185">Reference proteome</keyword>
<feature type="region of interest" description="Disordered" evidence="1">
    <location>
        <begin position="61"/>
        <end position="117"/>
    </location>
</feature>
<dbReference type="EMBL" id="MCFL01000023">
    <property type="protein sequence ID" value="ORZ35221.1"/>
    <property type="molecule type" value="Genomic_DNA"/>
</dbReference>
<dbReference type="AlphaFoldDB" id="A0A1Y2HN36"/>
<sequence>MTDSDLFAQLARLKHFQLSLALDHANSPDTATTPTAPTGPTGGAFAGAGISPFNVAGLTSGSNSTAGGGTTPASTPAAAAGSSRGTGRNPTGGVATADPSLEDAGVSPEAAANKTKDRFAVKREQAAVMTAKLADLRAIMRDITTTARTLHSQAATNPAPVISTSGQPLAQPASLSADPSSTRPMSFLSPLAPSAIPPVSATSRSPALGLAPRGTPGPSQPTTSILSPNQTNGLTGSPEMVGGLMGPSADAGVWAPAGPRIGGRVVDR</sequence>
<comment type="caution">
    <text evidence="2">The sequence shown here is derived from an EMBL/GenBank/DDBJ whole genome shotgun (WGS) entry which is preliminary data.</text>
</comment>
<evidence type="ECO:0000313" key="2">
    <source>
        <dbReference type="EMBL" id="ORZ35221.1"/>
    </source>
</evidence>
<proteinExistence type="predicted"/>
<organism evidence="2 3">
    <name type="scientific">Catenaria anguillulae PL171</name>
    <dbReference type="NCBI Taxonomy" id="765915"/>
    <lineage>
        <taxon>Eukaryota</taxon>
        <taxon>Fungi</taxon>
        <taxon>Fungi incertae sedis</taxon>
        <taxon>Blastocladiomycota</taxon>
        <taxon>Blastocladiomycetes</taxon>
        <taxon>Blastocladiales</taxon>
        <taxon>Catenariaceae</taxon>
        <taxon>Catenaria</taxon>
    </lineage>
</organism>
<feature type="region of interest" description="Disordered" evidence="1">
    <location>
        <begin position="150"/>
        <end position="268"/>
    </location>
</feature>
<gene>
    <name evidence="2" type="ORF">BCR44DRAFT_332024</name>
</gene>
<dbReference type="OrthoDB" id="10658497at2759"/>